<keyword evidence="3" id="KW-1185">Reference proteome</keyword>
<evidence type="ECO:0000313" key="2">
    <source>
        <dbReference type="EMBL" id="KAF2683152.1"/>
    </source>
</evidence>
<organism evidence="2 3">
    <name type="scientific">Lentithecium fluviatile CBS 122367</name>
    <dbReference type="NCBI Taxonomy" id="1168545"/>
    <lineage>
        <taxon>Eukaryota</taxon>
        <taxon>Fungi</taxon>
        <taxon>Dikarya</taxon>
        <taxon>Ascomycota</taxon>
        <taxon>Pezizomycotina</taxon>
        <taxon>Dothideomycetes</taxon>
        <taxon>Pleosporomycetidae</taxon>
        <taxon>Pleosporales</taxon>
        <taxon>Massarineae</taxon>
        <taxon>Lentitheciaceae</taxon>
        <taxon>Lentithecium</taxon>
    </lineage>
</organism>
<reference evidence="2" key="1">
    <citation type="journal article" date="2020" name="Stud. Mycol.">
        <title>101 Dothideomycetes genomes: a test case for predicting lifestyles and emergence of pathogens.</title>
        <authorList>
            <person name="Haridas S."/>
            <person name="Albert R."/>
            <person name="Binder M."/>
            <person name="Bloem J."/>
            <person name="Labutti K."/>
            <person name="Salamov A."/>
            <person name="Andreopoulos B."/>
            <person name="Baker S."/>
            <person name="Barry K."/>
            <person name="Bills G."/>
            <person name="Bluhm B."/>
            <person name="Cannon C."/>
            <person name="Castanera R."/>
            <person name="Culley D."/>
            <person name="Daum C."/>
            <person name="Ezra D."/>
            <person name="Gonzalez J."/>
            <person name="Henrissat B."/>
            <person name="Kuo A."/>
            <person name="Liang C."/>
            <person name="Lipzen A."/>
            <person name="Lutzoni F."/>
            <person name="Magnuson J."/>
            <person name="Mondo S."/>
            <person name="Nolan M."/>
            <person name="Ohm R."/>
            <person name="Pangilinan J."/>
            <person name="Park H.-J."/>
            <person name="Ramirez L."/>
            <person name="Alfaro M."/>
            <person name="Sun H."/>
            <person name="Tritt A."/>
            <person name="Yoshinaga Y."/>
            <person name="Zwiers L.-H."/>
            <person name="Turgeon B."/>
            <person name="Goodwin S."/>
            <person name="Spatafora J."/>
            <person name="Crous P."/>
            <person name="Grigoriev I."/>
        </authorList>
    </citation>
    <scope>NUCLEOTIDE SEQUENCE</scope>
    <source>
        <strain evidence="2">CBS 122367</strain>
    </source>
</reference>
<evidence type="ECO:0000313" key="3">
    <source>
        <dbReference type="Proteomes" id="UP000799291"/>
    </source>
</evidence>
<protein>
    <recommendedName>
        <fullName evidence="1">Hemerythrin-like domain-containing protein</fullName>
    </recommendedName>
</protein>
<feature type="domain" description="Hemerythrin-like" evidence="1">
    <location>
        <begin position="36"/>
        <end position="165"/>
    </location>
</feature>
<dbReference type="EMBL" id="MU005585">
    <property type="protein sequence ID" value="KAF2683152.1"/>
    <property type="molecule type" value="Genomic_DNA"/>
</dbReference>
<dbReference type="Gene3D" id="1.20.120.520">
    <property type="entry name" value="nmb1532 protein domain like"/>
    <property type="match status" value="1"/>
</dbReference>
<accession>A0A6G1IY15</accession>
<dbReference type="InterPro" id="IPR012312">
    <property type="entry name" value="Hemerythrin-like"/>
</dbReference>
<dbReference type="Pfam" id="PF01814">
    <property type="entry name" value="Hemerythrin"/>
    <property type="match status" value="1"/>
</dbReference>
<proteinExistence type="predicted"/>
<dbReference type="InterPro" id="IPR053206">
    <property type="entry name" value="Dimeric_xanthone_biosynth"/>
</dbReference>
<sequence length="258" mass="29196">MARIWADQPFQLLPIPGQPGAPSSENPGAQYMAWDMANAHNGLIRLLNAIYLQCENVQKPEDIADMVFFIKCWGDDMTHHHHGEETYLFPQLEALAKEGGIEGSVMNTNIAQHGVFAEGLEHLRNYIAEVQEGRKVYNGKVVKAHINNFAPALTEHLHDEIKSLLSLEMIDGDKLKKVFKELVNKLVKGADMNTVVPMALGSFDKTQPGCENFPLVPFFLPYLSAYWLSRKHRGAWRFCPCDEWGQPRPLQFLSPEQQ</sequence>
<name>A0A6G1IY15_9PLEO</name>
<dbReference type="PANTHER" id="PTHR38048:SF2">
    <property type="entry name" value="HEMERYTHRIN-LIKE DOMAIN-CONTAINING PROTEIN"/>
    <property type="match status" value="1"/>
</dbReference>
<dbReference type="CDD" id="cd12108">
    <property type="entry name" value="Hr-like"/>
    <property type="match status" value="1"/>
</dbReference>
<evidence type="ECO:0000259" key="1">
    <source>
        <dbReference type="Pfam" id="PF01814"/>
    </source>
</evidence>
<gene>
    <name evidence="2" type="ORF">K458DRAFT_443755</name>
</gene>
<dbReference type="Proteomes" id="UP000799291">
    <property type="component" value="Unassembled WGS sequence"/>
</dbReference>
<dbReference type="PANTHER" id="PTHR38048">
    <property type="entry name" value="EXPRESSED PROTEIN"/>
    <property type="match status" value="1"/>
</dbReference>
<dbReference type="AlphaFoldDB" id="A0A6G1IY15"/>
<dbReference type="OrthoDB" id="58416at2759"/>